<organism evidence="1 2">
    <name type="scientific">Mytilus coruscus</name>
    <name type="common">Sea mussel</name>
    <dbReference type="NCBI Taxonomy" id="42192"/>
    <lineage>
        <taxon>Eukaryota</taxon>
        <taxon>Metazoa</taxon>
        <taxon>Spiralia</taxon>
        <taxon>Lophotrochozoa</taxon>
        <taxon>Mollusca</taxon>
        <taxon>Bivalvia</taxon>
        <taxon>Autobranchia</taxon>
        <taxon>Pteriomorphia</taxon>
        <taxon>Mytilida</taxon>
        <taxon>Mytiloidea</taxon>
        <taxon>Mytilidae</taxon>
        <taxon>Mytilinae</taxon>
        <taxon>Mytilus</taxon>
    </lineage>
</organism>
<name>A0A6J8AFE5_MYTCO</name>
<dbReference type="OrthoDB" id="10435037at2759"/>
<dbReference type="Proteomes" id="UP000507470">
    <property type="component" value="Unassembled WGS sequence"/>
</dbReference>
<proteinExistence type="predicted"/>
<protein>
    <submittedName>
        <fullName evidence="1">Uncharacterized protein</fullName>
    </submittedName>
</protein>
<evidence type="ECO:0000313" key="1">
    <source>
        <dbReference type="EMBL" id="CAC5366198.1"/>
    </source>
</evidence>
<reference evidence="1 2" key="1">
    <citation type="submission" date="2020-06" db="EMBL/GenBank/DDBJ databases">
        <authorList>
            <person name="Li R."/>
            <person name="Bekaert M."/>
        </authorList>
    </citation>
    <scope>NUCLEOTIDE SEQUENCE [LARGE SCALE GENOMIC DNA]</scope>
    <source>
        <strain evidence="2">wild</strain>
    </source>
</reference>
<sequence>MHITSNKNCIADAISRQQWPRFRRLSPDALKTRKGPTVFSTSDLKFESNKVLTASISPNTSDIDETAIRSFDQFRSSHGHAIVWPPSLNVICNFIAYLSVREIDGALFLKLKVDDLQDLFKSFVKRKKVRDIIRDVQVKEKPEEDMPVPFPLSPFSSPIVSLPSSSPIPPMFSPIP</sequence>
<dbReference type="EMBL" id="CACVKT020001214">
    <property type="protein sequence ID" value="CAC5366198.1"/>
    <property type="molecule type" value="Genomic_DNA"/>
</dbReference>
<evidence type="ECO:0000313" key="2">
    <source>
        <dbReference type="Proteomes" id="UP000507470"/>
    </source>
</evidence>
<gene>
    <name evidence="1" type="ORF">MCOR_6598</name>
</gene>
<accession>A0A6J8AFE5</accession>
<dbReference type="AlphaFoldDB" id="A0A6J8AFE5"/>
<keyword evidence="2" id="KW-1185">Reference proteome</keyword>